<dbReference type="RefSeq" id="WP_207135709.1">
    <property type="nucleotide sequence ID" value="NZ_JAFLNA010000018.1"/>
</dbReference>
<dbReference type="EMBL" id="JAFLNA010000018">
    <property type="protein sequence ID" value="MBO0134050.1"/>
    <property type="molecule type" value="Genomic_DNA"/>
</dbReference>
<organism evidence="2 3">
    <name type="scientific">Agrobacterium burrii</name>
    <dbReference type="NCBI Taxonomy" id="2815339"/>
    <lineage>
        <taxon>Bacteria</taxon>
        <taxon>Pseudomonadati</taxon>
        <taxon>Pseudomonadota</taxon>
        <taxon>Alphaproteobacteria</taxon>
        <taxon>Hyphomicrobiales</taxon>
        <taxon>Rhizobiaceae</taxon>
        <taxon>Rhizobium/Agrobacterium group</taxon>
        <taxon>Agrobacterium</taxon>
        <taxon>Agrobacterium tumefaciens complex</taxon>
    </lineage>
</organism>
<keyword evidence="1" id="KW-0732">Signal</keyword>
<feature type="signal peptide" evidence="1">
    <location>
        <begin position="1"/>
        <end position="23"/>
    </location>
</feature>
<name>A0ABS3EQ12_9HYPH</name>
<sequence>MIALRLGFSILLLVMIVSPAALAEDQQRSIVLTTQPPYLPPGPGKEAFVSNCLTCHSPRYVTNQPQFPRKTWEAEVNKMIKVYGAPIAQGDVKAITDYLVHFNGRETGEP</sequence>
<evidence type="ECO:0000313" key="3">
    <source>
        <dbReference type="Proteomes" id="UP000664699"/>
    </source>
</evidence>
<keyword evidence="3" id="KW-1185">Reference proteome</keyword>
<reference evidence="2 3" key="1">
    <citation type="submission" date="2021-03" db="EMBL/GenBank/DDBJ databases">
        <title>Whole genome sequence of Agrobacterium sp. strain Rnr.</title>
        <authorList>
            <person name="Mafakheri H."/>
            <person name="Taghavi S.M."/>
            <person name="Nemanja K."/>
            <person name="Osdaghi E."/>
        </authorList>
    </citation>
    <scope>NUCLEOTIDE SEQUENCE [LARGE SCALE GENOMIC DNA]</scope>
    <source>
        <strain evidence="2 3">Rnr</strain>
    </source>
</reference>
<dbReference type="Gene3D" id="1.10.760.10">
    <property type="entry name" value="Cytochrome c-like domain"/>
    <property type="match status" value="1"/>
</dbReference>
<protein>
    <submittedName>
        <fullName evidence="2">Cytochrome c</fullName>
    </submittedName>
</protein>
<dbReference type="Proteomes" id="UP000664699">
    <property type="component" value="Unassembled WGS sequence"/>
</dbReference>
<proteinExistence type="predicted"/>
<dbReference type="SUPFAM" id="SSF46626">
    <property type="entry name" value="Cytochrome c"/>
    <property type="match status" value="1"/>
</dbReference>
<gene>
    <name evidence="2" type="ORF">JZX89_25230</name>
</gene>
<accession>A0ABS3EQ12</accession>
<dbReference type="InterPro" id="IPR036909">
    <property type="entry name" value="Cyt_c-like_dom_sf"/>
</dbReference>
<evidence type="ECO:0000313" key="2">
    <source>
        <dbReference type="EMBL" id="MBO0134050.1"/>
    </source>
</evidence>
<feature type="chain" id="PRO_5046778257" evidence="1">
    <location>
        <begin position="24"/>
        <end position="110"/>
    </location>
</feature>
<comment type="caution">
    <text evidence="2">The sequence shown here is derived from an EMBL/GenBank/DDBJ whole genome shotgun (WGS) entry which is preliminary data.</text>
</comment>
<evidence type="ECO:0000256" key="1">
    <source>
        <dbReference type="SAM" id="SignalP"/>
    </source>
</evidence>